<dbReference type="EMBL" id="GANP01012799">
    <property type="protein sequence ID" value="JAB71669.1"/>
    <property type="molecule type" value="mRNA"/>
</dbReference>
<evidence type="ECO:0000256" key="1">
    <source>
        <dbReference type="SAM" id="Phobius"/>
    </source>
</evidence>
<name>V5H3V4_IXORI</name>
<keyword evidence="1" id="KW-0812">Transmembrane</keyword>
<keyword evidence="1" id="KW-0472">Membrane</keyword>
<dbReference type="AlphaFoldDB" id="V5H3V4"/>
<accession>V5H3V4</accession>
<proteinExistence type="evidence at transcript level"/>
<dbReference type="PANTHER" id="PTHR46579">
    <property type="entry name" value="F5/8 TYPE C DOMAIN-CONTAINING PROTEIN-RELATED"/>
    <property type="match status" value="1"/>
</dbReference>
<feature type="transmembrane region" description="Helical" evidence="1">
    <location>
        <begin position="68"/>
        <end position="101"/>
    </location>
</feature>
<organism evidence="2">
    <name type="scientific">Ixodes ricinus</name>
    <name type="common">Common tick</name>
    <name type="synonym">Acarus ricinus</name>
    <dbReference type="NCBI Taxonomy" id="34613"/>
    <lineage>
        <taxon>Eukaryota</taxon>
        <taxon>Metazoa</taxon>
        <taxon>Ecdysozoa</taxon>
        <taxon>Arthropoda</taxon>
        <taxon>Chelicerata</taxon>
        <taxon>Arachnida</taxon>
        <taxon>Acari</taxon>
        <taxon>Parasitiformes</taxon>
        <taxon>Ixodida</taxon>
        <taxon>Ixodoidea</taxon>
        <taxon>Ixodidae</taxon>
        <taxon>Ixodinae</taxon>
        <taxon>Ixodes</taxon>
    </lineage>
</organism>
<protein>
    <submittedName>
        <fullName evidence="2">Putative conserved plasma membrane protein</fullName>
    </submittedName>
</protein>
<keyword evidence="1" id="KW-1133">Transmembrane helix</keyword>
<reference evidence="2" key="1">
    <citation type="journal article" date="2015" name="Sci. Rep.">
        <title>Tissue- and time-dependent transcription in Ixodes ricinus salivary glands and midguts when blood feeding on the vertebrate host.</title>
        <authorList>
            <person name="Kotsyfakis M."/>
            <person name="Schwarz A."/>
            <person name="Erhart J."/>
            <person name="Ribeiro J.M."/>
        </authorList>
    </citation>
    <scope>NUCLEOTIDE SEQUENCE</scope>
    <source>
        <tissue evidence="2">Salivary gland and midgut</tissue>
    </source>
</reference>
<evidence type="ECO:0000313" key="2">
    <source>
        <dbReference type="EMBL" id="JAB71669.1"/>
    </source>
</evidence>
<sequence>MHCVLLGVVKMLMATWFDSKYHAESWYLGRQLKTIDERLLAIQPPDFITRTPRSVRHRLYWKASEFRAWLLFYSIPVLSGILPLAHLQHFVLLVSAIHMLLKESVRRHEIDLAEKFLSRFVEETASLYAPQFLTFNMHQLTHLSLSVRRWGPLWATSAFLFEDRNGELVRVIQGTRAIDKQLATLVGIGNALNSIERRMDRGSAAFSVLNRIRNVHFPKQTTDGSVKLHGRPCQANRKIASFLSTQSMFDNALIYKRATIGCVTFTSSIYENQKLRNNRTVRCTTENGICYASIECFVKNGMEVYAVLHEFFIDDSETIVQESMNYSLSQFVPVYSSDNQLLIVPLPQTELHKCIFVLDYIVSTPNLFEMNL</sequence>
<dbReference type="PANTHER" id="PTHR46579:SF1">
    <property type="entry name" value="F5_8 TYPE C DOMAIN-CONTAINING PROTEIN"/>
    <property type="match status" value="1"/>
</dbReference>